<dbReference type="EMBL" id="CP049257">
    <property type="protein sequence ID" value="QIG43765.1"/>
    <property type="molecule type" value="Genomic_DNA"/>
</dbReference>
<evidence type="ECO:0000313" key="4">
    <source>
        <dbReference type="Proteomes" id="UP000502996"/>
    </source>
</evidence>
<dbReference type="Proteomes" id="UP000502996">
    <property type="component" value="Chromosome"/>
</dbReference>
<sequence>MSRLRAVGLALAVLALGLPWGAYAVPGYVTTGYYTSGYCDYDGYCYSGTYQPGYYVPGFDGSVTGTTSTARFFVVGAVLLVVLAWRLGRPRLLLGAASVCAAGVVLHLTAGLTGGTVALALAAVCFGLAARRPARL</sequence>
<keyword evidence="1" id="KW-0812">Transmembrane</keyword>
<accession>A0A6G6WF89</accession>
<feature type="transmembrane region" description="Helical" evidence="1">
    <location>
        <begin position="68"/>
        <end position="85"/>
    </location>
</feature>
<organism evidence="3 4">
    <name type="scientific">Nocardioides anomalus</name>
    <dbReference type="NCBI Taxonomy" id="2712223"/>
    <lineage>
        <taxon>Bacteria</taxon>
        <taxon>Bacillati</taxon>
        <taxon>Actinomycetota</taxon>
        <taxon>Actinomycetes</taxon>
        <taxon>Propionibacteriales</taxon>
        <taxon>Nocardioidaceae</taxon>
        <taxon>Nocardioides</taxon>
    </lineage>
</organism>
<gene>
    <name evidence="3" type="ORF">G5V58_14210</name>
</gene>
<proteinExistence type="predicted"/>
<keyword evidence="1" id="KW-0472">Membrane</keyword>
<name>A0A6G6WF89_9ACTN</name>
<keyword evidence="2" id="KW-0732">Signal</keyword>
<keyword evidence="4" id="KW-1185">Reference proteome</keyword>
<evidence type="ECO:0000313" key="3">
    <source>
        <dbReference type="EMBL" id="QIG43765.1"/>
    </source>
</evidence>
<dbReference type="AlphaFoldDB" id="A0A6G6WF89"/>
<reference evidence="3 4" key="1">
    <citation type="submission" date="2020-02" db="EMBL/GenBank/DDBJ databases">
        <title>Full genome sequence of Nocardioides sp. R-3366.</title>
        <authorList>
            <person name="Im W.-T."/>
        </authorList>
    </citation>
    <scope>NUCLEOTIDE SEQUENCE [LARGE SCALE GENOMIC DNA]</scope>
    <source>
        <strain evidence="3 4">R-3366</strain>
    </source>
</reference>
<feature type="transmembrane region" description="Helical" evidence="1">
    <location>
        <begin position="92"/>
        <end position="110"/>
    </location>
</feature>
<feature type="signal peptide" evidence="2">
    <location>
        <begin position="1"/>
        <end position="24"/>
    </location>
</feature>
<evidence type="ECO:0000256" key="1">
    <source>
        <dbReference type="SAM" id="Phobius"/>
    </source>
</evidence>
<feature type="chain" id="PRO_5026092537" evidence="2">
    <location>
        <begin position="25"/>
        <end position="136"/>
    </location>
</feature>
<evidence type="ECO:0000256" key="2">
    <source>
        <dbReference type="SAM" id="SignalP"/>
    </source>
</evidence>
<protein>
    <submittedName>
        <fullName evidence="3">Uncharacterized protein</fullName>
    </submittedName>
</protein>
<feature type="transmembrane region" description="Helical" evidence="1">
    <location>
        <begin position="116"/>
        <end position="134"/>
    </location>
</feature>
<dbReference type="RefSeq" id="WP_165233905.1">
    <property type="nucleotide sequence ID" value="NZ_CP049257.1"/>
</dbReference>
<dbReference type="KEGG" id="nano:G5V58_14210"/>
<keyword evidence="1" id="KW-1133">Transmembrane helix</keyword>